<evidence type="ECO:0000313" key="6">
    <source>
        <dbReference type="EMBL" id="XBH09625.1"/>
    </source>
</evidence>
<reference evidence="6" key="1">
    <citation type="submission" date="2023-03" db="EMBL/GenBank/DDBJ databases">
        <title>Edaphobacter sp.</title>
        <authorList>
            <person name="Huber K.J."/>
            <person name="Papendorf J."/>
            <person name="Pilke C."/>
            <person name="Bunk B."/>
            <person name="Sproeer C."/>
            <person name="Pester M."/>
        </authorList>
    </citation>
    <scope>NUCLEOTIDE SEQUENCE</scope>
    <source>
        <strain evidence="6">DSM 109919</strain>
        <strain evidence="7">DSM 109920</strain>
    </source>
</reference>
<dbReference type="InterPro" id="IPR032808">
    <property type="entry name" value="DoxX"/>
</dbReference>
<evidence type="ECO:0000313" key="7">
    <source>
        <dbReference type="EMBL" id="XBH12912.1"/>
    </source>
</evidence>
<accession>A0AAU7D6H0</accession>
<comment type="subcellular location">
    <subcellularLocation>
        <location evidence="1">Membrane</location>
        <topology evidence="1">Multi-pass membrane protein</topology>
    </subcellularLocation>
</comment>
<proteinExistence type="predicted"/>
<keyword evidence="4 5" id="KW-0472">Membrane</keyword>
<dbReference type="KEGG" id="epl:P4G45_14185"/>
<feature type="transmembrane region" description="Helical" evidence="5">
    <location>
        <begin position="12"/>
        <end position="32"/>
    </location>
</feature>
<dbReference type="Pfam" id="PF07681">
    <property type="entry name" value="DoxX"/>
    <property type="match status" value="1"/>
</dbReference>
<sequence length="134" mass="14827">MTTFDKRLNASWWALRIALGVVPIVSGIDKYFNKLTDWGMYLSPYVTKIVPLSTPAFMHIVGVVEIVAGVLVLSRWTKIGSYIVMLWLIGIALNLLTTGMFYDIAVRDLEIAVGAFALSQLSTVREAYGQAVVN</sequence>
<evidence type="ECO:0000256" key="2">
    <source>
        <dbReference type="ARBA" id="ARBA00022692"/>
    </source>
</evidence>
<name>A0AAU7CWF5_9BACT</name>
<evidence type="ECO:0000256" key="5">
    <source>
        <dbReference type="SAM" id="Phobius"/>
    </source>
</evidence>
<feature type="transmembrane region" description="Helical" evidence="5">
    <location>
        <begin position="80"/>
        <end position="102"/>
    </location>
</feature>
<accession>A0AAU7CWF5</accession>
<protein>
    <submittedName>
        <fullName evidence="6">DoxX family membrane protein</fullName>
    </submittedName>
</protein>
<keyword evidence="2 5" id="KW-0812">Transmembrane</keyword>
<evidence type="ECO:0000256" key="3">
    <source>
        <dbReference type="ARBA" id="ARBA00022989"/>
    </source>
</evidence>
<dbReference type="AlphaFoldDB" id="A0AAU7CWF5"/>
<keyword evidence="3 5" id="KW-1133">Transmembrane helix</keyword>
<evidence type="ECO:0000256" key="4">
    <source>
        <dbReference type="ARBA" id="ARBA00023136"/>
    </source>
</evidence>
<dbReference type="EMBL" id="CP121195">
    <property type="protein sequence ID" value="XBH12912.1"/>
    <property type="molecule type" value="Genomic_DNA"/>
</dbReference>
<organism evidence="6">
    <name type="scientific">Edaphobacter paludis</name>
    <dbReference type="NCBI Taxonomy" id="3035702"/>
    <lineage>
        <taxon>Bacteria</taxon>
        <taxon>Pseudomonadati</taxon>
        <taxon>Acidobacteriota</taxon>
        <taxon>Terriglobia</taxon>
        <taxon>Terriglobales</taxon>
        <taxon>Acidobacteriaceae</taxon>
        <taxon>Edaphobacter</taxon>
    </lineage>
</organism>
<evidence type="ECO:0000256" key="1">
    <source>
        <dbReference type="ARBA" id="ARBA00004141"/>
    </source>
</evidence>
<feature type="transmembrane region" description="Helical" evidence="5">
    <location>
        <begin position="52"/>
        <end position="73"/>
    </location>
</feature>
<gene>
    <name evidence="6" type="ORF">P4G45_14185</name>
    <name evidence="7" type="ORF">P8936_14600</name>
</gene>
<dbReference type="RefSeq" id="WP_348267134.1">
    <property type="nucleotide sequence ID" value="NZ_CP121194.1"/>
</dbReference>
<dbReference type="EMBL" id="CP121194">
    <property type="protein sequence ID" value="XBH09625.1"/>
    <property type="molecule type" value="Genomic_DNA"/>
</dbReference>
<dbReference type="GO" id="GO:0016020">
    <property type="term" value="C:membrane"/>
    <property type="evidence" value="ECO:0007669"/>
    <property type="project" value="UniProtKB-SubCell"/>
</dbReference>